<protein>
    <submittedName>
        <fullName evidence="1">Uncharacterized protein</fullName>
    </submittedName>
</protein>
<organism evidence="1 2">
    <name type="scientific">Triparma laevis f. longispina</name>
    <dbReference type="NCBI Taxonomy" id="1714387"/>
    <lineage>
        <taxon>Eukaryota</taxon>
        <taxon>Sar</taxon>
        <taxon>Stramenopiles</taxon>
        <taxon>Ochrophyta</taxon>
        <taxon>Bolidophyceae</taxon>
        <taxon>Parmales</taxon>
        <taxon>Triparmaceae</taxon>
        <taxon>Triparma</taxon>
    </lineage>
</organism>
<keyword evidence="2" id="KW-1185">Reference proteome</keyword>
<dbReference type="OrthoDB" id="10531126at2759"/>
<comment type="caution">
    <text evidence="1">The sequence shown here is derived from an EMBL/GenBank/DDBJ whole genome shotgun (WGS) entry which is preliminary data.</text>
</comment>
<reference evidence="2" key="1">
    <citation type="journal article" date="2023" name="Commun. Biol.">
        <title>Genome analysis of Parmales, the sister group of diatoms, reveals the evolutionary specialization of diatoms from phago-mixotrophs to photoautotrophs.</title>
        <authorList>
            <person name="Ban H."/>
            <person name="Sato S."/>
            <person name="Yoshikawa S."/>
            <person name="Yamada K."/>
            <person name="Nakamura Y."/>
            <person name="Ichinomiya M."/>
            <person name="Sato N."/>
            <person name="Blanc-Mathieu R."/>
            <person name="Endo H."/>
            <person name="Kuwata A."/>
            <person name="Ogata H."/>
        </authorList>
    </citation>
    <scope>NUCLEOTIDE SEQUENCE [LARGE SCALE GENOMIC DNA]</scope>
    <source>
        <strain evidence="2">NIES 3700</strain>
    </source>
</reference>
<evidence type="ECO:0000313" key="1">
    <source>
        <dbReference type="EMBL" id="GMI02406.1"/>
    </source>
</evidence>
<gene>
    <name evidence="1" type="ORF">TrLO_g14147</name>
</gene>
<dbReference type="AlphaFoldDB" id="A0A9W7CA18"/>
<accession>A0A9W7CA18</accession>
<name>A0A9W7CA18_9STRA</name>
<evidence type="ECO:0000313" key="2">
    <source>
        <dbReference type="Proteomes" id="UP001165122"/>
    </source>
</evidence>
<sequence>MSTNQTPSPVVGAAPSNPSDALILNYHASLSSSVYASIGDQCDVILSSPFITTPKKSPIPQPAVVTVSATKKKFLRLDGFNSPSERKAIKRKLPVEEGGGAKRKKRVTFSANVELFSVETESLNSMRNEKK</sequence>
<dbReference type="Proteomes" id="UP001165122">
    <property type="component" value="Unassembled WGS sequence"/>
</dbReference>
<dbReference type="EMBL" id="BRXW01000043">
    <property type="protein sequence ID" value="GMI02406.1"/>
    <property type="molecule type" value="Genomic_DNA"/>
</dbReference>
<proteinExistence type="predicted"/>